<comment type="caution">
    <text evidence="1">The sequence shown here is derived from an EMBL/GenBank/DDBJ whole genome shotgun (WGS) entry which is preliminary data.</text>
</comment>
<sequence>MVPAMWRTAELRWWWRGERTRPLTEWLLQGAEPLVDRRTDLYLAHAEATDIGIKQRGYGATEVKVLVDLPDLSLPPQMGCQAEIWVKSSGLPLSLTTGTTLPVGKTRFRRLLEFAGGVWHGIDSEEAAEEGVGLEISDVECAGSAWHTVCMEAFGPADRIEPLLQAAITLLGPWPSGTSEPWLCGGYPLWLSRLSSHAAAAE</sequence>
<keyword evidence="2" id="KW-1185">Reference proteome</keyword>
<evidence type="ECO:0008006" key="3">
    <source>
        <dbReference type="Google" id="ProtNLM"/>
    </source>
</evidence>
<dbReference type="EMBL" id="NFZT01000001">
    <property type="protein sequence ID" value="OWV32212.1"/>
    <property type="molecule type" value="Genomic_DNA"/>
</dbReference>
<proteinExistence type="predicted"/>
<evidence type="ECO:0000313" key="2">
    <source>
        <dbReference type="Proteomes" id="UP000198462"/>
    </source>
</evidence>
<protein>
    <recommendedName>
        <fullName evidence="3">CYTH domain-containing protein</fullName>
    </recommendedName>
</protein>
<organism evidence="1 2">
    <name type="scientific">Pacificimonas flava</name>
    <dbReference type="NCBI Taxonomy" id="1234595"/>
    <lineage>
        <taxon>Bacteria</taxon>
        <taxon>Pseudomonadati</taxon>
        <taxon>Pseudomonadota</taxon>
        <taxon>Alphaproteobacteria</taxon>
        <taxon>Sphingomonadales</taxon>
        <taxon>Sphingosinicellaceae</taxon>
        <taxon>Pacificimonas</taxon>
    </lineage>
</organism>
<dbReference type="Proteomes" id="UP000198462">
    <property type="component" value="Unassembled WGS sequence"/>
</dbReference>
<name>A0A219B1H9_9SPHN</name>
<evidence type="ECO:0000313" key="1">
    <source>
        <dbReference type="EMBL" id="OWV32212.1"/>
    </source>
</evidence>
<accession>A0A219B1H9</accession>
<gene>
    <name evidence="1" type="ORF">B5C34_01260</name>
</gene>
<dbReference type="AlphaFoldDB" id="A0A219B1H9"/>
<reference evidence="2" key="1">
    <citation type="submission" date="2017-05" db="EMBL/GenBank/DDBJ databases">
        <authorList>
            <person name="Lin X."/>
        </authorList>
    </citation>
    <scope>NUCLEOTIDE SEQUENCE [LARGE SCALE GENOMIC DNA]</scope>
    <source>
        <strain evidence="2">JLT2012</strain>
    </source>
</reference>